<organism evidence="1 2">
    <name type="scientific">Candidatus Scatomorpha merdipullorum</name>
    <dbReference type="NCBI Taxonomy" id="2840927"/>
    <lineage>
        <taxon>Bacteria</taxon>
        <taxon>Bacillati</taxon>
        <taxon>Bacillota</taxon>
        <taxon>Clostridia</taxon>
        <taxon>Eubacteriales</taxon>
        <taxon>Candidatus Scatomorpha</taxon>
    </lineage>
</organism>
<dbReference type="EMBL" id="DVJK01000103">
    <property type="protein sequence ID" value="HIS66647.1"/>
    <property type="molecule type" value="Genomic_DNA"/>
</dbReference>
<comment type="caution">
    <text evidence="1">The sequence shown here is derived from an EMBL/GenBank/DDBJ whole genome shotgun (WGS) entry which is preliminary data.</text>
</comment>
<dbReference type="Proteomes" id="UP000824001">
    <property type="component" value="Unassembled WGS sequence"/>
</dbReference>
<accession>A0A9D1FCN6</accession>
<dbReference type="PANTHER" id="PTHR39189:SF1">
    <property type="entry name" value="UPF0173 METAL-DEPENDENT HYDROLASE YTKL"/>
    <property type="match status" value="1"/>
</dbReference>
<reference evidence="1" key="2">
    <citation type="journal article" date="2021" name="PeerJ">
        <title>Extensive microbial diversity within the chicken gut microbiome revealed by metagenomics and culture.</title>
        <authorList>
            <person name="Gilroy R."/>
            <person name="Ravi A."/>
            <person name="Getino M."/>
            <person name="Pursley I."/>
            <person name="Horton D.L."/>
            <person name="Alikhan N.F."/>
            <person name="Baker D."/>
            <person name="Gharbi K."/>
            <person name="Hall N."/>
            <person name="Watson M."/>
            <person name="Adriaenssens E.M."/>
            <person name="Foster-Nyarko E."/>
            <person name="Jarju S."/>
            <person name="Secka A."/>
            <person name="Antonio M."/>
            <person name="Oren A."/>
            <person name="Chaudhuri R.R."/>
            <person name="La Ragione R."/>
            <person name="Hildebrand F."/>
            <person name="Pallen M.J."/>
        </authorList>
    </citation>
    <scope>NUCLEOTIDE SEQUENCE</scope>
    <source>
        <strain evidence="1">ChiHjej10B9-9673</strain>
    </source>
</reference>
<dbReference type="AlphaFoldDB" id="A0A9D1FCN6"/>
<dbReference type="Gene3D" id="3.60.15.10">
    <property type="entry name" value="Ribonuclease Z/Hydroxyacylglutathione hydrolase-like"/>
    <property type="match status" value="1"/>
</dbReference>
<reference evidence="1" key="1">
    <citation type="submission" date="2020-10" db="EMBL/GenBank/DDBJ databases">
        <authorList>
            <person name="Gilroy R."/>
        </authorList>
    </citation>
    <scope>NUCLEOTIDE SEQUENCE</scope>
    <source>
        <strain evidence="1">ChiHjej10B9-9673</strain>
    </source>
</reference>
<protein>
    <submittedName>
        <fullName evidence="1">MBL fold metallo-hydrolase</fullName>
    </submittedName>
</protein>
<dbReference type="PANTHER" id="PTHR39189">
    <property type="entry name" value="UPF0173 METAL-DEPENDENT HYDROLASE YTKL"/>
    <property type="match status" value="1"/>
</dbReference>
<proteinExistence type="predicted"/>
<dbReference type="Pfam" id="PF13483">
    <property type="entry name" value="Lactamase_B_3"/>
    <property type="match status" value="1"/>
</dbReference>
<name>A0A9D1FCN6_9FIRM</name>
<sequence>MKITWLGHSCFRLDSAAGSLVLDPYADGSVPGLTLPQQSADAVLCSHYHDDHGAAEKVMLTGRPCGYEVGALECFHDEAEGAKRGKNLIHIVSAEGVRVVHLGDLGHGLDEGQLEKIGRPDVLLLPVGGFFTIDARQAKAIADAIGARLTVPMHYRGEGFGYDVIGPLEEYTGLCGDVVYAGSNSFDPAGYAERATLVLRLPE</sequence>
<gene>
    <name evidence="1" type="ORF">IAC18_03675</name>
</gene>
<dbReference type="SUPFAM" id="SSF56281">
    <property type="entry name" value="Metallo-hydrolase/oxidoreductase"/>
    <property type="match status" value="1"/>
</dbReference>
<dbReference type="InterPro" id="IPR036866">
    <property type="entry name" value="RibonucZ/Hydroxyglut_hydro"/>
</dbReference>
<evidence type="ECO:0000313" key="1">
    <source>
        <dbReference type="EMBL" id="HIS66647.1"/>
    </source>
</evidence>
<evidence type="ECO:0000313" key="2">
    <source>
        <dbReference type="Proteomes" id="UP000824001"/>
    </source>
</evidence>